<reference evidence="12" key="1">
    <citation type="journal article" date="2009" name="AIDS Res. Hum. Retroviruses">
        <title>An 11-Year Surveillance of HIV Type 1 Subtypes in Nagoya, Japan.</title>
        <authorList>
            <person name="Fujisaki S."/>
            <person name="Ibe S."/>
            <person name="Hattori J."/>
            <person name="Shigemi U."/>
            <person name="Fujisaki S."/>
            <person name="Shimizu K."/>
            <person name="Nakamura K."/>
            <person name="Yokomaku Y."/>
            <person name="Mamiya N."/>
            <person name="Utsumi M."/>
            <person name="Hamaguchi M."/>
            <person name="Kaneda T."/>
        </authorList>
    </citation>
    <scope>NUCLEOTIDE SEQUENCE</scope>
</reference>
<dbReference type="GO" id="GO:0046718">
    <property type="term" value="P:symbiont entry into host cell"/>
    <property type="evidence" value="ECO:0007669"/>
    <property type="project" value="UniProtKB-KW"/>
</dbReference>
<dbReference type="SUPFAM" id="SSF56502">
    <property type="entry name" value="gp120 core"/>
    <property type="match status" value="1"/>
</dbReference>
<dbReference type="GO" id="GO:0019031">
    <property type="term" value="C:viral envelope"/>
    <property type="evidence" value="ECO:0007669"/>
    <property type="project" value="InterPro"/>
</dbReference>
<keyword evidence="5" id="KW-1161">Viral attachment to host cell</keyword>
<dbReference type="GO" id="GO:0039663">
    <property type="term" value="P:membrane fusion involved in viral entry into host cell"/>
    <property type="evidence" value="ECO:0007669"/>
    <property type="project" value="UniProtKB-KW"/>
</dbReference>
<feature type="non-terminal residue" evidence="12">
    <location>
        <position position="73"/>
    </location>
</feature>
<feature type="non-terminal residue" evidence="12">
    <location>
        <position position="1"/>
    </location>
</feature>
<evidence type="ECO:0000313" key="12">
    <source>
        <dbReference type="EMBL" id="BAH21954.1"/>
    </source>
</evidence>
<evidence type="ECO:0000256" key="10">
    <source>
        <dbReference type="ARBA" id="ARBA00023296"/>
    </source>
</evidence>
<keyword evidence="8" id="KW-1015">Disulfide bond</keyword>
<evidence type="ECO:0000259" key="11">
    <source>
        <dbReference type="Pfam" id="PF00516"/>
    </source>
</evidence>
<evidence type="ECO:0000256" key="5">
    <source>
        <dbReference type="ARBA" id="ARBA00022804"/>
    </source>
</evidence>
<protein>
    <submittedName>
        <fullName evidence="12">Env C2V3 protein</fullName>
    </submittedName>
</protein>
<dbReference type="InterPro" id="IPR036377">
    <property type="entry name" value="Gp120_core_sf"/>
</dbReference>
<keyword evidence="6" id="KW-0946">Virion</keyword>
<comment type="subcellular location">
    <subcellularLocation>
        <location evidence="1">Virion membrane</location>
    </subcellularLocation>
</comment>
<name>B9A4S7_HV1</name>
<keyword evidence="3" id="KW-0945">Host-virus interaction</keyword>
<keyword evidence="2" id="KW-1168">Fusion of virus membrane with host membrane</keyword>
<feature type="domain" description="Human immunodeficiency virus 1 envelope glycoprotein Gp120" evidence="11">
    <location>
        <begin position="1"/>
        <end position="53"/>
    </location>
</feature>
<evidence type="ECO:0000256" key="4">
    <source>
        <dbReference type="ARBA" id="ARBA00022595"/>
    </source>
</evidence>
<organism evidence="12">
    <name type="scientific">Human immunodeficiency virus type 1</name>
    <name type="common">HIV-1</name>
    <dbReference type="NCBI Taxonomy" id="11676"/>
    <lineage>
        <taxon>Viruses</taxon>
        <taxon>Riboviria</taxon>
        <taxon>Pararnavirae</taxon>
        <taxon>Artverviricota</taxon>
        <taxon>Revtraviricetes</taxon>
        <taxon>Ortervirales</taxon>
        <taxon>Retroviridae</taxon>
        <taxon>Orthoretrovirinae</taxon>
        <taxon>Lentivirus</taxon>
        <taxon>Lentivirus humimdef1</taxon>
    </lineage>
</organism>
<evidence type="ECO:0000256" key="3">
    <source>
        <dbReference type="ARBA" id="ARBA00022581"/>
    </source>
</evidence>
<keyword evidence="10" id="KW-1160">Virus entry into host cell</keyword>
<evidence type="ECO:0000256" key="9">
    <source>
        <dbReference type="ARBA" id="ARBA00023180"/>
    </source>
</evidence>
<evidence type="ECO:0000256" key="8">
    <source>
        <dbReference type="ARBA" id="ARBA00023157"/>
    </source>
</evidence>
<evidence type="ECO:0000256" key="7">
    <source>
        <dbReference type="ARBA" id="ARBA00023136"/>
    </source>
</evidence>
<proteinExistence type="predicted"/>
<evidence type="ECO:0000256" key="1">
    <source>
        <dbReference type="ARBA" id="ARBA00004182"/>
    </source>
</evidence>
<dbReference type="Gene3D" id="2.170.40.20">
    <property type="entry name" value="Human immunodeficiency virus 1, Gp160, envelope glycoprotein"/>
    <property type="match status" value="1"/>
</dbReference>
<dbReference type="EMBL" id="AB443266">
    <property type="protein sequence ID" value="BAH21954.1"/>
    <property type="molecule type" value="Genomic_RNA"/>
</dbReference>
<keyword evidence="4" id="KW-1162">Viral penetration into host cytoplasm</keyword>
<accession>B9A4S7</accession>
<organismHost>
    <name type="scientific">Homo sapiens</name>
    <name type="common">Human</name>
    <dbReference type="NCBI Taxonomy" id="9606"/>
</organismHost>
<evidence type="ECO:0000256" key="2">
    <source>
        <dbReference type="ARBA" id="ARBA00022506"/>
    </source>
</evidence>
<dbReference type="GO" id="GO:0055036">
    <property type="term" value="C:virion membrane"/>
    <property type="evidence" value="ECO:0007669"/>
    <property type="project" value="UniProtKB-SubCell"/>
</dbReference>
<keyword evidence="9" id="KW-0325">Glycoprotein</keyword>
<dbReference type="InterPro" id="IPR000777">
    <property type="entry name" value="HIV1_Gp120"/>
</dbReference>
<sequence length="73" mass="8505">QLLLNGSLAEEEIVIRSENFTNNAKIIIVQLNETVKINCTRPGNNTRKKHTYRTRESILCNRTNNRRYKTSTL</sequence>
<evidence type="ECO:0000256" key="6">
    <source>
        <dbReference type="ARBA" id="ARBA00022844"/>
    </source>
</evidence>
<dbReference type="GO" id="GO:0019062">
    <property type="term" value="P:virion attachment to host cell"/>
    <property type="evidence" value="ECO:0007669"/>
    <property type="project" value="UniProtKB-KW"/>
</dbReference>
<gene>
    <name evidence="12" type="primary">env</name>
</gene>
<dbReference type="Pfam" id="PF00516">
    <property type="entry name" value="GP120"/>
    <property type="match status" value="1"/>
</dbReference>
<keyword evidence="7" id="KW-0472">Membrane</keyword>